<dbReference type="GeneID" id="87635755"/>
<dbReference type="RefSeq" id="WP_176145017.1">
    <property type="nucleotide sequence ID" value="NZ_CP054926.1"/>
</dbReference>
<feature type="region of interest" description="Disordered" evidence="1">
    <location>
        <begin position="1"/>
        <end position="34"/>
    </location>
</feature>
<evidence type="ECO:0000313" key="4">
    <source>
        <dbReference type="Proteomes" id="UP000509345"/>
    </source>
</evidence>
<feature type="domain" description="CHAT" evidence="2">
    <location>
        <begin position="1033"/>
        <end position="1342"/>
    </location>
</feature>
<dbReference type="EMBL" id="CP054926">
    <property type="protein sequence ID" value="QKW46659.1"/>
    <property type="molecule type" value="Genomic_DNA"/>
</dbReference>
<feature type="compositionally biased region" description="Acidic residues" evidence="1">
    <location>
        <begin position="152"/>
        <end position="162"/>
    </location>
</feature>
<proteinExistence type="predicted"/>
<evidence type="ECO:0000259" key="2">
    <source>
        <dbReference type="Pfam" id="PF12770"/>
    </source>
</evidence>
<accession>A0A7H8MWZ7</accession>
<sequence>MTTQDYGTVPSPPAGPPEPPPGAGPAELLDHAEQLLEHHDAQERPEDAGNAWQRCREVLLRARDLLENEAAGADPAALARARFLLGLTLSVGYWQASAGHAEAYGVSERLGVRSTAAGLLALARATLPQDTPAYATACVRHGLLLHDRFEGDDAEDDGEGEGEGPHAVGGADARDDDLDEAVLAFDEGVPLLDEAPHPGLLVAYGCALADRYDRDRAPDDLGGAAALLGAVLDELRPPGWEPAEAGAGSWVDEADQLEIEARVRLVTLLQASDDPADAEQAERQLELLAATVPDGHPTRIFVCGHLVDVYREREGGLRPEERPAYLARLRELYRLLDAGSSHLPRVAALLGAALAERVGQSGSRYMPTAENEEATVLLREALAGLAEDDELRLPGHAVLGCLLNRCHDFDPTAYDNEEALLHLERAVDLCPPDDPMRGDLLNQLAHATIVRDDRSPTDLEGVDRTIALLNEMMKVPSDTPGFGSQAHGAYAAALSQRHALSNSSDDLDASIRHLTAAFRQTAVDDVNRVVYLQNLAIALYRRYQTGGDLQDLTTATRYMREVTAVLDGVDPRVTADLHLVVRNRVLLEQALAGLQFMLAFTGGSKAGMLAAVATMRRLQESCDEDAPELLPLEADLGLMLLVVSFFGGTWQERLEGLVLMTESVDALPEDHPERSRLLLRTAGAVLMTAVSPFNRRGVESAEKMLREVIDTVSPDSQEGLRAAGLYANVFYARFLHARAPADADRAVEVARTALGRLEGRAPSPVGTLLTNVLADALRAREAPGDRENARRTGVAGLREAATVVLLQVAAEPALQMARNAADRALQIARWCLADGDLAGAVEAMELGRGQVLHASTTTADVPALLRETGREDLAEEWEGGARAPVVTDLAALLDGPGSLLGGLGEGAELPLPDDLRQRVLTALARSRAGSALMAPPAPGEIGAALRRADADALVYLLPPGGGGGSGGTAVVVTREGEVATVGFGLMRKDGLDVLEAYREAHRHRQDVLDRTDDPEVHTAAHAPWRSALEELCDWAGAVVMAPLARSPLLRAAGPQPRLVLVPFGVLGGIPWHAALLSSGLRHGGRPVRAVERMTLSYAASARQLHEVLGRPRLPLDAGPVIVGNPDGTLPGATTEARQIRSALYPRGLLLGRVRGASGPGTPAEVLTALPSRTGPGASVLHLACHARPSGSSPLDACLSLAPPGEEQPDGQLTVREILRQARGRPAAAPGGLVVLDACVSDHTAGDFDESLTLSTAFLAAGATGVVGSRWEVPDGLTGLMMYVFHDRLRAGSPPVRALREAQLWLLDPGREVPGGMPPAVADILNDGDPAALEVWAAFACQGH</sequence>
<reference evidence="3 4" key="1">
    <citation type="submission" date="2020-06" db="EMBL/GenBank/DDBJ databases">
        <title>Genome mining for natural products.</title>
        <authorList>
            <person name="Zhang B."/>
            <person name="Shi J."/>
            <person name="Ge H."/>
        </authorList>
    </citation>
    <scope>NUCLEOTIDE SEQUENCE [LARGE SCALE GENOMIC DNA]</scope>
    <source>
        <strain evidence="3 4">NA06532</strain>
    </source>
</reference>
<name>A0A7H8MWZ7_STRMI</name>
<evidence type="ECO:0000256" key="1">
    <source>
        <dbReference type="SAM" id="MobiDB-lite"/>
    </source>
</evidence>
<organism evidence="3 4">
    <name type="scientific">Streptomyces microflavus</name>
    <name type="common">Streptomyces lipmanii</name>
    <dbReference type="NCBI Taxonomy" id="1919"/>
    <lineage>
        <taxon>Bacteria</taxon>
        <taxon>Bacillati</taxon>
        <taxon>Actinomycetota</taxon>
        <taxon>Actinomycetes</taxon>
        <taxon>Kitasatosporales</taxon>
        <taxon>Streptomycetaceae</taxon>
        <taxon>Streptomyces</taxon>
    </lineage>
</organism>
<gene>
    <name evidence="3" type="ORF">HUT09_31235</name>
</gene>
<evidence type="ECO:0000313" key="3">
    <source>
        <dbReference type="EMBL" id="QKW46659.1"/>
    </source>
</evidence>
<dbReference type="Pfam" id="PF12770">
    <property type="entry name" value="CHAT"/>
    <property type="match status" value="1"/>
</dbReference>
<feature type="compositionally biased region" description="Pro residues" evidence="1">
    <location>
        <begin position="10"/>
        <end position="23"/>
    </location>
</feature>
<dbReference type="Proteomes" id="UP000509345">
    <property type="component" value="Chromosome"/>
</dbReference>
<feature type="region of interest" description="Disordered" evidence="1">
    <location>
        <begin position="150"/>
        <end position="173"/>
    </location>
</feature>
<protein>
    <submittedName>
        <fullName evidence="3">CHAT domain-containing protein</fullName>
    </submittedName>
</protein>
<dbReference type="InterPro" id="IPR024983">
    <property type="entry name" value="CHAT_dom"/>
</dbReference>